<feature type="compositionally biased region" description="Low complexity" evidence="1">
    <location>
        <begin position="389"/>
        <end position="399"/>
    </location>
</feature>
<sequence>MNLQYTPTVTTSRQCSADRPDDAHDKVTEQRYSDQTRAVVTTVQSSEQTTEVNHRSSAGYDLSFRQIEVTASDGHDNTGVDALLSKLDGVNSDSASTLSDSHSSVTVIEKQQTEDTVKRTDFSHTAVRDSTDQAVIDTILASGVLLSNEPPQFSGAYPDGGRHLANDVYTNNDYWASDDSPRENTHTGSEHRPYAGGLIVRVRDDPRSQSTSYTEHTPRRWADSQLSTPRRSTGSSSDGESAAWSAVRVRYTRPHTRPQPPQQQQRSRGSCVTTTRTGRDLAPQAVRAQLLKPLTVEVNMDARRAGDLSSSLYTLDTPTARRTHTTERRPAGGYKTVITQRGDGGWRSSQQQRELADDYNGYYYECEHLPTRQPTAVVVATPDMRDATRTSSSSSTTKTRYLRVEESHTGRIPVRRHSARARPTVTQVRLDGPSDFETHSAYSEWKPTSGKYSVHRAMQDRIVSTQHPDLRYRDQTSYTLNQSGSLGDLQDIGIDPELRDADKRGDNYHITLNLKSTATPSRPGSRMSRYVDETQMHDSSFGYVNEPATLYGGDVVDAIPVQYLDGGQAVTREERIYAVQHVSPRPQYNGGYSVTRIHSDGISPPPPLVSAGSSSTSSRQFEQHTSHYANRGGGEPKSNFSMQINQTMTMGYKPTDPQPPTSPSYHVKSVTETHRDRVVMNGTPRRAEDDLEQYLSPVEDYSYAQHTSENIPQVVRGNILIKNSIDTTGAPRVIDVVEADESDEVMVEDNVNPFHGHYFQSRENPMYSSDQDLSRLHRETTTTVYNQQRPARHLTSLFNNNSKTTTTTTTTKKRRGVPRETGHDGFDTEIKVTKGKQSVVCLCVRLMLMFGILR</sequence>
<keyword evidence="3" id="KW-1185">Reference proteome</keyword>
<feature type="compositionally biased region" description="Polar residues" evidence="1">
    <location>
        <begin position="1"/>
        <end position="15"/>
    </location>
</feature>
<feature type="compositionally biased region" description="Polar residues" evidence="1">
    <location>
        <begin position="266"/>
        <end position="276"/>
    </location>
</feature>
<feature type="region of interest" description="Disordered" evidence="1">
    <location>
        <begin position="385"/>
        <end position="408"/>
    </location>
</feature>
<dbReference type="EMBL" id="JAODUO010000565">
    <property type="protein sequence ID" value="KAK2178017.1"/>
    <property type="molecule type" value="Genomic_DNA"/>
</dbReference>
<proteinExistence type="predicted"/>
<evidence type="ECO:0000313" key="3">
    <source>
        <dbReference type="Proteomes" id="UP001209878"/>
    </source>
</evidence>
<protein>
    <submittedName>
        <fullName evidence="2">Uncharacterized protein</fullName>
    </submittedName>
</protein>
<comment type="caution">
    <text evidence="2">The sequence shown here is derived from an EMBL/GenBank/DDBJ whole genome shotgun (WGS) entry which is preliminary data.</text>
</comment>
<feature type="compositionally biased region" description="Basic and acidic residues" evidence="1">
    <location>
        <begin position="16"/>
        <end position="29"/>
    </location>
</feature>
<feature type="compositionally biased region" description="Polar residues" evidence="1">
    <location>
        <begin position="224"/>
        <end position="239"/>
    </location>
</feature>
<feature type="compositionally biased region" description="Polar residues" evidence="1">
    <location>
        <begin position="611"/>
        <end position="620"/>
    </location>
</feature>
<name>A0AAD9KUZ4_RIDPI</name>
<dbReference type="Proteomes" id="UP001209878">
    <property type="component" value="Unassembled WGS sequence"/>
</dbReference>
<feature type="region of interest" description="Disordered" evidence="1">
    <location>
        <begin position="1"/>
        <end position="29"/>
    </location>
</feature>
<feature type="region of interest" description="Disordered" evidence="1">
    <location>
        <begin position="799"/>
        <end position="823"/>
    </location>
</feature>
<organism evidence="2 3">
    <name type="scientific">Ridgeia piscesae</name>
    <name type="common">Tubeworm</name>
    <dbReference type="NCBI Taxonomy" id="27915"/>
    <lineage>
        <taxon>Eukaryota</taxon>
        <taxon>Metazoa</taxon>
        <taxon>Spiralia</taxon>
        <taxon>Lophotrochozoa</taxon>
        <taxon>Annelida</taxon>
        <taxon>Polychaeta</taxon>
        <taxon>Sedentaria</taxon>
        <taxon>Canalipalpata</taxon>
        <taxon>Sabellida</taxon>
        <taxon>Siboglinidae</taxon>
        <taxon>Ridgeia</taxon>
    </lineage>
</organism>
<accession>A0AAD9KUZ4</accession>
<evidence type="ECO:0000256" key="1">
    <source>
        <dbReference type="SAM" id="MobiDB-lite"/>
    </source>
</evidence>
<feature type="region of interest" description="Disordered" evidence="1">
    <location>
        <begin position="175"/>
        <end position="276"/>
    </location>
</feature>
<evidence type="ECO:0000313" key="2">
    <source>
        <dbReference type="EMBL" id="KAK2178017.1"/>
    </source>
</evidence>
<gene>
    <name evidence="2" type="ORF">NP493_565g00006</name>
</gene>
<reference evidence="2" key="1">
    <citation type="journal article" date="2023" name="Mol. Biol. Evol.">
        <title>Third-Generation Sequencing Reveals the Adaptive Role of the Epigenome in Three Deep-Sea Polychaetes.</title>
        <authorList>
            <person name="Perez M."/>
            <person name="Aroh O."/>
            <person name="Sun Y."/>
            <person name="Lan Y."/>
            <person name="Juniper S.K."/>
            <person name="Young C.R."/>
            <person name="Angers B."/>
            <person name="Qian P.Y."/>
        </authorList>
    </citation>
    <scope>NUCLEOTIDE SEQUENCE</scope>
    <source>
        <strain evidence="2">R07B-5</strain>
    </source>
</reference>
<feature type="region of interest" description="Disordered" evidence="1">
    <location>
        <begin position="598"/>
        <end position="641"/>
    </location>
</feature>
<dbReference type="AlphaFoldDB" id="A0AAD9KUZ4"/>
<feature type="compositionally biased region" description="Basic and acidic residues" evidence="1">
    <location>
        <begin position="179"/>
        <end position="193"/>
    </location>
</feature>